<evidence type="ECO:0000256" key="3">
    <source>
        <dbReference type="ARBA" id="ARBA00022801"/>
    </source>
</evidence>
<dbReference type="AlphaFoldDB" id="A0A0D0AU95"/>
<dbReference type="CDD" id="cd07730">
    <property type="entry name" value="metallo-hydrolase-like_MBL-fold"/>
    <property type="match status" value="1"/>
</dbReference>
<evidence type="ECO:0000256" key="4">
    <source>
        <dbReference type="ARBA" id="ARBA00022833"/>
    </source>
</evidence>
<evidence type="ECO:0000313" key="7">
    <source>
        <dbReference type="Proteomes" id="UP000053593"/>
    </source>
</evidence>
<dbReference type="SMART" id="SM00849">
    <property type="entry name" value="Lactamase_B"/>
    <property type="match status" value="1"/>
</dbReference>
<dbReference type="Proteomes" id="UP000053593">
    <property type="component" value="Unassembled WGS sequence"/>
</dbReference>
<evidence type="ECO:0000256" key="2">
    <source>
        <dbReference type="ARBA" id="ARBA00022723"/>
    </source>
</evidence>
<keyword evidence="2" id="KW-0479">Metal-binding</keyword>
<dbReference type="InterPro" id="IPR001279">
    <property type="entry name" value="Metallo-B-lactamas"/>
</dbReference>
<comment type="similarity">
    <text evidence="1">Belongs to the metallo-beta-lactamase superfamily.</text>
</comment>
<accession>A0A0D0AU95</accession>
<sequence>MSQVTLPKSTSTVSVKVLNVSTPTSTAPSSFFISPVKPGRERLSVVVHTFLIEHPNGRKMMFDLGGLKDPGQYSPAVKGLLSSQNFDMSVDADVTEQLNAGGIRLDQIDTVIWSHTHPDHVGDMSLFPPTTKLLIGKGTDRKVFPEFPDAQLRESDFAGREVEELSWETAHLTIAGLRAFDFFGDGSFYVLDTPGHCSGHLSALARVKEDSFVLLGGDVCHHPGQLRPNLHIQRNIPYSGDILIDLSQPILTVPGQPSAYGDKPTALATLEKIQLLDAHPDIFVILAHDSTLEGIINLFPETVNNWKEFGWKHKAVWAFMQEGTKGFGYH</sequence>
<dbReference type="Pfam" id="PF00753">
    <property type="entry name" value="Lactamase_B"/>
    <property type="match status" value="1"/>
</dbReference>
<dbReference type="OrthoDB" id="10250730at2759"/>
<proteinExistence type="inferred from homology"/>
<dbReference type="GO" id="GO:0046872">
    <property type="term" value="F:metal ion binding"/>
    <property type="evidence" value="ECO:0007669"/>
    <property type="project" value="UniProtKB-KW"/>
</dbReference>
<dbReference type="HOGENOM" id="CLU_030571_1_0_1"/>
<keyword evidence="7" id="KW-1185">Reference proteome</keyword>
<dbReference type="EMBL" id="KN834820">
    <property type="protein sequence ID" value="KIK54090.1"/>
    <property type="molecule type" value="Genomic_DNA"/>
</dbReference>
<dbReference type="InterPro" id="IPR051013">
    <property type="entry name" value="MBL_superfamily_lactonases"/>
</dbReference>
<feature type="domain" description="Metallo-beta-lactamase" evidence="5">
    <location>
        <begin position="46"/>
        <end position="279"/>
    </location>
</feature>
<organism evidence="6 7">
    <name type="scientific">Collybiopsis luxurians FD-317 M1</name>
    <dbReference type="NCBI Taxonomy" id="944289"/>
    <lineage>
        <taxon>Eukaryota</taxon>
        <taxon>Fungi</taxon>
        <taxon>Dikarya</taxon>
        <taxon>Basidiomycota</taxon>
        <taxon>Agaricomycotina</taxon>
        <taxon>Agaricomycetes</taxon>
        <taxon>Agaricomycetidae</taxon>
        <taxon>Agaricales</taxon>
        <taxon>Marasmiineae</taxon>
        <taxon>Omphalotaceae</taxon>
        <taxon>Collybiopsis</taxon>
        <taxon>Collybiopsis luxurians</taxon>
    </lineage>
</organism>
<dbReference type="SUPFAM" id="SSF56281">
    <property type="entry name" value="Metallo-hydrolase/oxidoreductase"/>
    <property type="match status" value="1"/>
</dbReference>
<dbReference type="PANTHER" id="PTHR42978:SF5">
    <property type="entry name" value="METALLO-BETA-LACTAMASE DOMAIN-CONTAINING PROTEIN"/>
    <property type="match status" value="1"/>
</dbReference>
<keyword evidence="3" id="KW-0378">Hydrolase</keyword>
<evidence type="ECO:0000259" key="5">
    <source>
        <dbReference type="SMART" id="SM00849"/>
    </source>
</evidence>
<dbReference type="PANTHER" id="PTHR42978">
    <property type="entry name" value="QUORUM-QUENCHING LACTONASE YTNP-RELATED-RELATED"/>
    <property type="match status" value="1"/>
</dbReference>
<keyword evidence="4" id="KW-0862">Zinc</keyword>
<protein>
    <recommendedName>
        <fullName evidence="5">Metallo-beta-lactamase domain-containing protein</fullName>
    </recommendedName>
</protein>
<dbReference type="InterPro" id="IPR036866">
    <property type="entry name" value="RibonucZ/Hydroxyglut_hydro"/>
</dbReference>
<evidence type="ECO:0000313" key="6">
    <source>
        <dbReference type="EMBL" id="KIK54090.1"/>
    </source>
</evidence>
<gene>
    <name evidence="6" type="ORF">GYMLUDRAFT_88239</name>
</gene>
<reference evidence="6 7" key="1">
    <citation type="submission" date="2014-04" db="EMBL/GenBank/DDBJ databases">
        <title>Evolutionary Origins and Diversification of the Mycorrhizal Mutualists.</title>
        <authorList>
            <consortium name="DOE Joint Genome Institute"/>
            <consortium name="Mycorrhizal Genomics Consortium"/>
            <person name="Kohler A."/>
            <person name="Kuo A."/>
            <person name="Nagy L.G."/>
            <person name="Floudas D."/>
            <person name="Copeland A."/>
            <person name="Barry K.W."/>
            <person name="Cichocki N."/>
            <person name="Veneault-Fourrey C."/>
            <person name="LaButti K."/>
            <person name="Lindquist E.A."/>
            <person name="Lipzen A."/>
            <person name="Lundell T."/>
            <person name="Morin E."/>
            <person name="Murat C."/>
            <person name="Riley R."/>
            <person name="Ohm R."/>
            <person name="Sun H."/>
            <person name="Tunlid A."/>
            <person name="Henrissat B."/>
            <person name="Grigoriev I.V."/>
            <person name="Hibbett D.S."/>
            <person name="Martin F."/>
        </authorList>
    </citation>
    <scope>NUCLEOTIDE SEQUENCE [LARGE SCALE GENOMIC DNA]</scope>
    <source>
        <strain evidence="6 7">FD-317 M1</strain>
    </source>
</reference>
<evidence type="ECO:0000256" key="1">
    <source>
        <dbReference type="ARBA" id="ARBA00007749"/>
    </source>
</evidence>
<name>A0A0D0AU95_9AGAR</name>
<dbReference type="GO" id="GO:0016787">
    <property type="term" value="F:hydrolase activity"/>
    <property type="evidence" value="ECO:0007669"/>
    <property type="project" value="UniProtKB-KW"/>
</dbReference>
<dbReference type="Gene3D" id="3.60.15.10">
    <property type="entry name" value="Ribonuclease Z/Hydroxyacylglutathione hydrolase-like"/>
    <property type="match status" value="1"/>
</dbReference>